<protein>
    <recommendedName>
        <fullName evidence="7">Haloacid dehalogenase</fullName>
    </recommendedName>
</protein>
<dbReference type="GO" id="GO:0046872">
    <property type="term" value="F:metal ion binding"/>
    <property type="evidence" value="ECO:0007669"/>
    <property type="project" value="UniProtKB-KW"/>
</dbReference>
<evidence type="ECO:0008006" key="7">
    <source>
        <dbReference type="Google" id="ProtNLM"/>
    </source>
</evidence>
<evidence type="ECO:0000256" key="2">
    <source>
        <dbReference type="ARBA" id="ARBA00022723"/>
    </source>
</evidence>
<dbReference type="SUPFAM" id="SSF56784">
    <property type="entry name" value="HAD-like"/>
    <property type="match status" value="1"/>
</dbReference>
<dbReference type="AlphaFoldDB" id="A0A1V3G8F2"/>
<dbReference type="Gene3D" id="3.40.50.1000">
    <property type="entry name" value="HAD superfamily/HAD-like"/>
    <property type="match status" value="1"/>
</dbReference>
<dbReference type="GO" id="GO:0044281">
    <property type="term" value="P:small molecule metabolic process"/>
    <property type="evidence" value="ECO:0007669"/>
    <property type="project" value="UniProtKB-ARBA"/>
</dbReference>
<gene>
    <name evidence="5" type="ORF">UN64_11490</name>
</gene>
<dbReference type="RefSeq" id="WP_077362782.1">
    <property type="nucleotide sequence ID" value="NZ_MQMF01000002.1"/>
</dbReference>
<evidence type="ECO:0000256" key="4">
    <source>
        <dbReference type="ARBA" id="ARBA00022842"/>
    </source>
</evidence>
<dbReference type="SFLD" id="SFLDS00003">
    <property type="entry name" value="Haloacid_Dehalogenase"/>
    <property type="match status" value="1"/>
</dbReference>
<name>A0A1V3G8F2_9BACL</name>
<comment type="cofactor">
    <cofactor evidence="1">
        <name>Mg(2+)</name>
        <dbReference type="ChEBI" id="CHEBI:18420"/>
    </cofactor>
</comment>
<dbReference type="InterPro" id="IPR023214">
    <property type="entry name" value="HAD_sf"/>
</dbReference>
<dbReference type="PANTHER" id="PTHR46470">
    <property type="entry name" value="N-ACYLNEURAMINATE-9-PHOSPHATASE"/>
    <property type="match status" value="1"/>
</dbReference>
<dbReference type="InterPro" id="IPR036412">
    <property type="entry name" value="HAD-like_sf"/>
</dbReference>
<dbReference type="Proteomes" id="UP000188597">
    <property type="component" value="Unassembled WGS sequence"/>
</dbReference>
<sequence>MIKAVFFDLYETLITEWNNNQKKAVYSTDELGLNPKVFKNEWDSRRELRMDGTFPDHASVLRDILNSHGMSIDPDLIEKVHQKRVWAKTVPFQEMHPEVIELLATLKAKGMKLGLISNCAPEEVSSWNTSKLADYFDTVVFSYEVKVAKPSPAIYHIACKKLAVTREEAIFIGDGGSNELVGAAEAGLKSYHATWFLPETFSQKIQGFPKLNHPLELLDQVELAYH</sequence>
<accession>A0A1V3G8F2</accession>
<evidence type="ECO:0000256" key="1">
    <source>
        <dbReference type="ARBA" id="ARBA00001946"/>
    </source>
</evidence>
<dbReference type="PANTHER" id="PTHR46470:SF2">
    <property type="entry name" value="GLYCERALDEHYDE 3-PHOSPHATE PHOSPHATASE"/>
    <property type="match status" value="1"/>
</dbReference>
<dbReference type="NCBIfam" id="TIGR01549">
    <property type="entry name" value="HAD-SF-IA-v1"/>
    <property type="match status" value="1"/>
</dbReference>
<reference evidence="5 6" key="1">
    <citation type="submission" date="2016-11" db="EMBL/GenBank/DDBJ databases">
        <authorList>
            <person name="Jaros S."/>
            <person name="Januszkiewicz K."/>
            <person name="Wedrychowicz H."/>
        </authorList>
    </citation>
    <scope>NUCLEOTIDE SEQUENCE [LARGE SCALE GENOMIC DNA]</scope>
    <source>
        <strain evidence="5 6">Con a/3</strain>
    </source>
</reference>
<proteinExistence type="predicted"/>
<dbReference type="SFLD" id="SFLDG01129">
    <property type="entry name" value="C1.5:_HAD__Beta-PGM__Phosphata"/>
    <property type="match status" value="1"/>
</dbReference>
<dbReference type="GO" id="GO:0016791">
    <property type="term" value="F:phosphatase activity"/>
    <property type="evidence" value="ECO:0007669"/>
    <property type="project" value="TreeGrafter"/>
</dbReference>
<keyword evidence="2" id="KW-0479">Metal-binding</keyword>
<dbReference type="Pfam" id="PF00702">
    <property type="entry name" value="Hydrolase"/>
    <property type="match status" value="1"/>
</dbReference>
<dbReference type="InterPro" id="IPR006439">
    <property type="entry name" value="HAD-SF_hydro_IA"/>
</dbReference>
<dbReference type="InterPro" id="IPR051400">
    <property type="entry name" value="HAD-like_hydrolase"/>
</dbReference>
<dbReference type="EMBL" id="MQMF01000002">
    <property type="protein sequence ID" value="OOE12681.1"/>
    <property type="molecule type" value="Genomic_DNA"/>
</dbReference>
<dbReference type="NCBIfam" id="TIGR01509">
    <property type="entry name" value="HAD-SF-IA-v3"/>
    <property type="match status" value="1"/>
</dbReference>
<evidence type="ECO:0000256" key="3">
    <source>
        <dbReference type="ARBA" id="ARBA00022801"/>
    </source>
</evidence>
<evidence type="ECO:0000313" key="5">
    <source>
        <dbReference type="EMBL" id="OOE12681.1"/>
    </source>
</evidence>
<keyword evidence="3" id="KW-0378">Hydrolase</keyword>
<dbReference type="OrthoDB" id="9809962at2"/>
<organism evidence="5 6">
    <name type="scientific">Fictibacillus arsenicus</name>
    <dbReference type="NCBI Taxonomy" id="255247"/>
    <lineage>
        <taxon>Bacteria</taxon>
        <taxon>Bacillati</taxon>
        <taxon>Bacillota</taxon>
        <taxon>Bacilli</taxon>
        <taxon>Bacillales</taxon>
        <taxon>Fictibacillaceae</taxon>
        <taxon>Fictibacillus</taxon>
    </lineage>
</organism>
<evidence type="ECO:0000313" key="6">
    <source>
        <dbReference type="Proteomes" id="UP000188597"/>
    </source>
</evidence>
<keyword evidence="4" id="KW-0460">Magnesium</keyword>
<comment type="caution">
    <text evidence="5">The sequence shown here is derived from an EMBL/GenBank/DDBJ whole genome shotgun (WGS) entry which is preliminary data.</text>
</comment>